<dbReference type="EMBL" id="JANCYU010000029">
    <property type="protein sequence ID" value="KAK4525287.1"/>
    <property type="molecule type" value="Genomic_DNA"/>
</dbReference>
<keyword evidence="1" id="KW-0812">Transmembrane</keyword>
<evidence type="ECO:0000313" key="4">
    <source>
        <dbReference type="Proteomes" id="UP001300502"/>
    </source>
</evidence>
<evidence type="ECO:0000256" key="1">
    <source>
        <dbReference type="SAM" id="Phobius"/>
    </source>
</evidence>
<dbReference type="Proteomes" id="UP001300502">
    <property type="component" value="Unassembled WGS sequence"/>
</dbReference>
<name>A0AAV9ID40_9RHOD</name>
<accession>A0AAV9ID40</accession>
<keyword evidence="1" id="KW-1133">Transmembrane helix</keyword>
<protein>
    <recommendedName>
        <fullName evidence="5">Translocon-associated protein subunit beta</fullName>
    </recommendedName>
</protein>
<feature type="transmembrane region" description="Helical" evidence="1">
    <location>
        <begin position="157"/>
        <end position="181"/>
    </location>
</feature>
<dbReference type="PANTHER" id="PTHR12861:SF3">
    <property type="entry name" value="TRANSLOCON-ASSOCIATED PROTEIN SUBUNIT BETA"/>
    <property type="match status" value="1"/>
</dbReference>
<reference evidence="3 4" key="1">
    <citation type="submission" date="2022-07" db="EMBL/GenBank/DDBJ databases">
        <title>Genome-wide signatures of adaptation to extreme environments.</title>
        <authorList>
            <person name="Cho C.H."/>
            <person name="Yoon H.S."/>
        </authorList>
    </citation>
    <scope>NUCLEOTIDE SEQUENCE [LARGE SCALE GENOMIC DNA]</scope>
    <source>
        <strain evidence="3 4">108.79 E11</strain>
    </source>
</reference>
<comment type="caution">
    <text evidence="3">The sequence shown here is derived from an EMBL/GenBank/DDBJ whole genome shotgun (WGS) entry which is preliminary data.</text>
</comment>
<keyword evidence="4" id="KW-1185">Reference proteome</keyword>
<dbReference type="GO" id="GO:0005783">
    <property type="term" value="C:endoplasmic reticulum"/>
    <property type="evidence" value="ECO:0007669"/>
    <property type="project" value="TreeGrafter"/>
</dbReference>
<keyword evidence="2" id="KW-0732">Signal</keyword>
<gene>
    <name evidence="3" type="ORF">GAYE_SCF09G3195</name>
</gene>
<evidence type="ECO:0008006" key="5">
    <source>
        <dbReference type="Google" id="ProtNLM"/>
    </source>
</evidence>
<evidence type="ECO:0000256" key="2">
    <source>
        <dbReference type="SAM" id="SignalP"/>
    </source>
</evidence>
<dbReference type="AlphaFoldDB" id="A0AAV9ID40"/>
<feature type="chain" id="PRO_5043787847" description="Translocon-associated protein subunit beta" evidence="2">
    <location>
        <begin position="28"/>
        <end position="193"/>
    </location>
</feature>
<feature type="signal peptide" evidence="2">
    <location>
        <begin position="1"/>
        <end position="27"/>
    </location>
</feature>
<keyword evidence="1" id="KW-0472">Membrane</keyword>
<dbReference type="PANTHER" id="PTHR12861">
    <property type="entry name" value="TRANSLOCON-ASSOCIATED PROTEIN, BETA SUBUNIT PRECURSOR TRAP-BETA SIGNAL SEQUENCE RECEPTOR BETA SUBUNIT"/>
    <property type="match status" value="1"/>
</dbReference>
<sequence length="193" mass="21476">MSGKLSKATWFTFVVLFVCCFSTYSYARDGAFLLVSRKLLSEDLVEGSPFNVTYEVHNAGKSDARNVVLEDPNFGNQDFVVLNGSVSLSWDVVAQGEKKVTVVTVQPLHAGDFGARPLKLSYRSSKTSVEHESVALASEILFVYSRPVYERLKGSHWFAWSVFFVGTCLVVGLPFAVYLSGEQSLRKVKRKTK</sequence>
<organism evidence="3 4">
    <name type="scientific">Galdieria yellowstonensis</name>
    <dbReference type="NCBI Taxonomy" id="3028027"/>
    <lineage>
        <taxon>Eukaryota</taxon>
        <taxon>Rhodophyta</taxon>
        <taxon>Bangiophyceae</taxon>
        <taxon>Galdieriales</taxon>
        <taxon>Galdieriaceae</taxon>
        <taxon>Galdieria</taxon>
    </lineage>
</organism>
<evidence type="ECO:0000313" key="3">
    <source>
        <dbReference type="EMBL" id="KAK4525287.1"/>
    </source>
</evidence>
<dbReference type="Pfam" id="PF05753">
    <property type="entry name" value="TRAP_beta"/>
    <property type="match status" value="1"/>
</dbReference>
<proteinExistence type="predicted"/>